<dbReference type="Pfam" id="PF05401">
    <property type="entry name" value="NodS"/>
    <property type="match status" value="1"/>
</dbReference>
<gene>
    <name evidence="1" type="ORF">LX12_001105</name>
</gene>
<dbReference type="RefSeq" id="WP_253653514.1">
    <property type="nucleotide sequence ID" value="NZ_BAAAOE010000001.1"/>
</dbReference>
<reference evidence="1 2" key="1">
    <citation type="submission" date="2022-06" db="EMBL/GenBank/DDBJ databases">
        <title>Genomic Encyclopedia of Archaeal and Bacterial Type Strains, Phase II (KMG-II): from individual species to whole genera.</title>
        <authorList>
            <person name="Goeker M."/>
        </authorList>
    </citation>
    <scope>NUCLEOTIDE SEQUENCE [LARGE SCALE GENOMIC DNA]</scope>
    <source>
        <strain evidence="1 2">DSM 45037</strain>
    </source>
</reference>
<dbReference type="Gene3D" id="3.40.50.150">
    <property type="entry name" value="Vaccinia Virus protein VP39"/>
    <property type="match status" value="1"/>
</dbReference>
<dbReference type="InterPro" id="IPR008715">
    <property type="entry name" value="SAM-MeTfrase_NodS-like"/>
</dbReference>
<comment type="caution">
    <text evidence="1">The sequence shown here is derived from an EMBL/GenBank/DDBJ whole genome shotgun (WGS) entry which is preliminary data.</text>
</comment>
<dbReference type="InterPro" id="IPR029063">
    <property type="entry name" value="SAM-dependent_MTases_sf"/>
</dbReference>
<dbReference type="CDD" id="cd02440">
    <property type="entry name" value="AdoMet_MTases"/>
    <property type="match status" value="1"/>
</dbReference>
<evidence type="ECO:0000313" key="1">
    <source>
        <dbReference type="EMBL" id="MCP2159926.1"/>
    </source>
</evidence>
<organism evidence="1 2">
    <name type="scientific">Williamsia serinedens</name>
    <dbReference type="NCBI Taxonomy" id="391736"/>
    <lineage>
        <taxon>Bacteria</taxon>
        <taxon>Bacillati</taxon>
        <taxon>Actinomycetota</taxon>
        <taxon>Actinomycetes</taxon>
        <taxon>Mycobacteriales</taxon>
        <taxon>Nocardiaceae</taxon>
        <taxon>Williamsia</taxon>
    </lineage>
</organism>
<proteinExistence type="predicted"/>
<dbReference type="SUPFAM" id="SSF53335">
    <property type="entry name" value="S-adenosyl-L-methionine-dependent methyltransferases"/>
    <property type="match status" value="1"/>
</dbReference>
<accession>A0ABT1GY88</accession>
<evidence type="ECO:0000313" key="2">
    <source>
        <dbReference type="Proteomes" id="UP001205740"/>
    </source>
</evidence>
<sequence length="202" mass="22478">MTDPAYFDAMYAAGDDPWGFDHLWYEQRKRDLTVAVLPRRRYDHALEVGSSTGVLSAALIARCERLTCVELHPRAVDVARRRLAAAGDRVRVEVGDIRRWRPTEAHDLVVLSEVLYYLDDRDLASVTSWSRTMRDAGATVVAVDFRHPVPEHVRSGDEVHAVLHDALGASMATYRDDDMVIEVFAAPGEQSVAVTEGLAPPP</sequence>
<keyword evidence="2" id="KW-1185">Reference proteome</keyword>
<protein>
    <submittedName>
        <fullName evidence="1">Nodulation protein S (NodS)</fullName>
    </submittedName>
</protein>
<name>A0ABT1GY88_9NOCA</name>
<dbReference type="EMBL" id="JAMTCG010000002">
    <property type="protein sequence ID" value="MCP2159926.1"/>
    <property type="molecule type" value="Genomic_DNA"/>
</dbReference>
<dbReference type="Proteomes" id="UP001205740">
    <property type="component" value="Unassembled WGS sequence"/>
</dbReference>